<proteinExistence type="predicted"/>
<organism evidence="3 4">
    <name type="scientific">Brachybacterium halotolerans</name>
    <dbReference type="NCBI Taxonomy" id="2795215"/>
    <lineage>
        <taxon>Bacteria</taxon>
        <taxon>Bacillati</taxon>
        <taxon>Actinomycetota</taxon>
        <taxon>Actinomycetes</taxon>
        <taxon>Micrococcales</taxon>
        <taxon>Dermabacteraceae</taxon>
        <taxon>Brachybacterium</taxon>
    </lineage>
</organism>
<dbReference type="InterPro" id="IPR036812">
    <property type="entry name" value="NAD(P)_OxRdtase_dom_sf"/>
</dbReference>
<feature type="compositionally biased region" description="Pro residues" evidence="1">
    <location>
        <begin position="9"/>
        <end position="18"/>
    </location>
</feature>
<reference evidence="3 4" key="1">
    <citation type="submission" date="2020-12" db="EMBL/GenBank/DDBJ databases">
        <title>Brachybacterium sp. MASK1Z-5, whole genome shotgun sequence.</title>
        <authorList>
            <person name="Tuo L."/>
        </authorList>
    </citation>
    <scope>NUCLEOTIDE SEQUENCE [LARGE SCALE GENOMIC DNA]</scope>
    <source>
        <strain evidence="3 4">MASK1Z-5</strain>
    </source>
</reference>
<dbReference type="PANTHER" id="PTHR43364:SF6">
    <property type="entry name" value="OXIDOREDUCTASE-RELATED"/>
    <property type="match status" value="1"/>
</dbReference>
<sequence>MARIAAPAPALPTTPAPPALGTMHMGTRLDERESFALLDRFVELGGRWLDTSDNYYFDQDPSGLGGQSEAVIGRWLRANPGAPVRIGTKVGAEPNRPGGFPDDLEGLSPDAVDRALSRSLERLGLDAVDLYWAHIEDHDVSFTHVVETFGSLVADGRVRAWGLSNHPSWRAAEARLHARDAGLAGPSAYQQRFSYLQPLPGTEVEGQPVELGMLGADGLDLLRRDPALTGWVYTPLLRGAYDRADRPLAPEYRYPGNERRMTALAEVAGARGLSRGQVALAWLTGGAPALVPIIGGSRISQLDQAWRGATTVLTAEERETLDAAG</sequence>
<feature type="region of interest" description="Disordered" evidence="1">
    <location>
        <begin position="1"/>
        <end position="20"/>
    </location>
</feature>
<dbReference type="EMBL" id="JAEDAJ010000008">
    <property type="protein sequence ID" value="MBK0332352.1"/>
    <property type="molecule type" value="Genomic_DNA"/>
</dbReference>
<evidence type="ECO:0000259" key="2">
    <source>
        <dbReference type="Pfam" id="PF00248"/>
    </source>
</evidence>
<gene>
    <name evidence="3" type="ORF">I8D64_13200</name>
</gene>
<name>A0ABS1BDX5_9MICO</name>
<dbReference type="Proteomes" id="UP000612352">
    <property type="component" value="Unassembled WGS sequence"/>
</dbReference>
<accession>A0ABS1BDX5</accession>
<feature type="domain" description="NADP-dependent oxidoreductase" evidence="2">
    <location>
        <begin position="20"/>
        <end position="324"/>
    </location>
</feature>
<dbReference type="Gene3D" id="3.20.20.100">
    <property type="entry name" value="NADP-dependent oxidoreductase domain"/>
    <property type="match status" value="1"/>
</dbReference>
<keyword evidence="4" id="KW-1185">Reference proteome</keyword>
<dbReference type="InterPro" id="IPR050523">
    <property type="entry name" value="AKR_Detox_Biosynth"/>
</dbReference>
<dbReference type="Pfam" id="PF00248">
    <property type="entry name" value="Aldo_ket_red"/>
    <property type="match status" value="1"/>
</dbReference>
<evidence type="ECO:0000256" key="1">
    <source>
        <dbReference type="SAM" id="MobiDB-lite"/>
    </source>
</evidence>
<evidence type="ECO:0000313" key="4">
    <source>
        <dbReference type="Proteomes" id="UP000612352"/>
    </source>
</evidence>
<dbReference type="RefSeq" id="WP_200503246.1">
    <property type="nucleotide sequence ID" value="NZ_JAEDAJ010000008.1"/>
</dbReference>
<dbReference type="InterPro" id="IPR023210">
    <property type="entry name" value="NADP_OxRdtase_dom"/>
</dbReference>
<dbReference type="PANTHER" id="PTHR43364">
    <property type="entry name" value="NADH-SPECIFIC METHYLGLYOXAL REDUCTASE-RELATED"/>
    <property type="match status" value="1"/>
</dbReference>
<protein>
    <submittedName>
        <fullName evidence="3">Aldo/keto reductase</fullName>
    </submittedName>
</protein>
<dbReference type="SUPFAM" id="SSF51430">
    <property type="entry name" value="NAD(P)-linked oxidoreductase"/>
    <property type="match status" value="1"/>
</dbReference>
<comment type="caution">
    <text evidence="3">The sequence shown here is derived from an EMBL/GenBank/DDBJ whole genome shotgun (WGS) entry which is preliminary data.</text>
</comment>
<evidence type="ECO:0000313" key="3">
    <source>
        <dbReference type="EMBL" id="MBK0332352.1"/>
    </source>
</evidence>